<dbReference type="EMBL" id="GBRH01237522">
    <property type="protein sequence ID" value="JAD60373.1"/>
    <property type="molecule type" value="Transcribed_RNA"/>
</dbReference>
<keyword evidence="1" id="KW-0812">Transmembrane</keyword>
<name>A0A0A9BDX6_ARUDO</name>
<organism evidence="2">
    <name type="scientific">Arundo donax</name>
    <name type="common">Giant reed</name>
    <name type="synonym">Donax arundinaceus</name>
    <dbReference type="NCBI Taxonomy" id="35708"/>
    <lineage>
        <taxon>Eukaryota</taxon>
        <taxon>Viridiplantae</taxon>
        <taxon>Streptophyta</taxon>
        <taxon>Embryophyta</taxon>
        <taxon>Tracheophyta</taxon>
        <taxon>Spermatophyta</taxon>
        <taxon>Magnoliopsida</taxon>
        <taxon>Liliopsida</taxon>
        <taxon>Poales</taxon>
        <taxon>Poaceae</taxon>
        <taxon>PACMAD clade</taxon>
        <taxon>Arundinoideae</taxon>
        <taxon>Arundineae</taxon>
        <taxon>Arundo</taxon>
    </lineage>
</organism>
<keyword evidence="1" id="KW-0472">Membrane</keyword>
<proteinExistence type="predicted"/>
<keyword evidence="1" id="KW-1133">Transmembrane helix</keyword>
<accession>A0A0A9BDX6</accession>
<reference evidence="2" key="2">
    <citation type="journal article" date="2015" name="Data Brief">
        <title>Shoot transcriptome of the giant reed, Arundo donax.</title>
        <authorList>
            <person name="Barrero R.A."/>
            <person name="Guerrero F.D."/>
            <person name="Moolhuijzen P."/>
            <person name="Goolsby J.A."/>
            <person name="Tidwell J."/>
            <person name="Bellgard S.E."/>
            <person name="Bellgard M.I."/>
        </authorList>
    </citation>
    <scope>NUCLEOTIDE SEQUENCE</scope>
    <source>
        <tissue evidence="2">Shoot tissue taken approximately 20 cm above the soil surface</tissue>
    </source>
</reference>
<protein>
    <submittedName>
        <fullName evidence="2">Uncharacterized protein</fullName>
    </submittedName>
</protein>
<evidence type="ECO:0000256" key="1">
    <source>
        <dbReference type="SAM" id="Phobius"/>
    </source>
</evidence>
<reference evidence="2" key="1">
    <citation type="submission" date="2014-09" db="EMBL/GenBank/DDBJ databases">
        <authorList>
            <person name="Magalhaes I.L.F."/>
            <person name="Oliveira U."/>
            <person name="Santos F.R."/>
            <person name="Vidigal T.H.D.A."/>
            <person name="Brescovit A.D."/>
            <person name="Santos A.J."/>
        </authorList>
    </citation>
    <scope>NUCLEOTIDE SEQUENCE</scope>
    <source>
        <tissue evidence="2">Shoot tissue taken approximately 20 cm above the soil surface</tissue>
    </source>
</reference>
<feature type="transmembrane region" description="Helical" evidence="1">
    <location>
        <begin position="6"/>
        <end position="27"/>
    </location>
</feature>
<evidence type="ECO:0000313" key="2">
    <source>
        <dbReference type="EMBL" id="JAD60373.1"/>
    </source>
</evidence>
<dbReference type="AlphaFoldDB" id="A0A0A9BDX6"/>
<sequence>MINLSITIFCLGATSVVTDAFFLCLFVL</sequence>